<protein>
    <submittedName>
        <fullName evidence="5">Acetyl-CoA hydrolase/transferase family protein</fullName>
    </submittedName>
</protein>
<dbReference type="GO" id="GO:0008775">
    <property type="term" value="F:acetate CoA-transferase activity"/>
    <property type="evidence" value="ECO:0007669"/>
    <property type="project" value="InterPro"/>
</dbReference>
<dbReference type="Pfam" id="PF02550">
    <property type="entry name" value="AcetylCoA_hydro"/>
    <property type="match status" value="1"/>
</dbReference>
<comment type="caution">
    <text evidence="5">The sequence shown here is derived from an EMBL/GenBank/DDBJ whole genome shotgun (WGS) entry which is preliminary data.</text>
</comment>
<dbReference type="GO" id="GO:0016787">
    <property type="term" value="F:hydrolase activity"/>
    <property type="evidence" value="ECO:0007669"/>
    <property type="project" value="UniProtKB-KW"/>
</dbReference>
<keyword evidence="6" id="KW-1185">Reference proteome</keyword>
<dbReference type="RefSeq" id="WP_227020262.1">
    <property type="nucleotide sequence ID" value="NZ_JAGSND010000021.1"/>
</dbReference>
<dbReference type="Gene3D" id="3.40.1080.20">
    <property type="entry name" value="Acetyl-CoA hydrolase/transferase C-terminal domain"/>
    <property type="match status" value="1"/>
</dbReference>
<feature type="domain" description="Acetyl-CoA hydrolase/transferase N-terminal" evidence="3">
    <location>
        <begin position="7"/>
        <end position="178"/>
    </location>
</feature>
<dbReference type="Gene3D" id="3.30.750.70">
    <property type="entry name" value="4-hydroxybutyrate coenzyme like domains"/>
    <property type="match status" value="1"/>
</dbReference>
<organism evidence="5 6">
    <name type="scientific">Sinanaerobacter chloroacetimidivorans</name>
    <dbReference type="NCBI Taxonomy" id="2818044"/>
    <lineage>
        <taxon>Bacteria</taxon>
        <taxon>Bacillati</taxon>
        <taxon>Bacillota</taxon>
        <taxon>Clostridia</taxon>
        <taxon>Peptostreptococcales</taxon>
        <taxon>Anaerovoracaceae</taxon>
        <taxon>Sinanaerobacter</taxon>
    </lineage>
</organism>
<dbReference type="Pfam" id="PF13336">
    <property type="entry name" value="AcetylCoA_hyd_C"/>
    <property type="match status" value="1"/>
</dbReference>
<comment type="similarity">
    <text evidence="1">Belongs to the acetyl-CoA hydrolase/transferase family.</text>
</comment>
<dbReference type="InterPro" id="IPR003702">
    <property type="entry name" value="ActCoA_hydro_N"/>
</dbReference>
<dbReference type="InterPro" id="IPR038460">
    <property type="entry name" value="AcetylCoA_hyd_C_sf"/>
</dbReference>
<dbReference type="Gene3D" id="3.40.1080.10">
    <property type="entry name" value="Glutaconate Coenzyme A-transferase"/>
    <property type="match status" value="1"/>
</dbReference>
<dbReference type="InterPro" id="IPR026888">
    <property type="entry name" value="AcetylCoA_hyd_C"/>
</dbReference>
<keyword evidence="5" id="KW-0378">Hydrolase</keyword>
<evidence type="ECO:0000256" key="2">
    <source>
        <dbReference type="ARBA" id="ARBA00022679"/>
    </source>
</evidence>
<dbReference type="InterPro" id="IPR046433">
    <property type="entry name" value="ActCoA_hydro"/>
</dbReference>
<evidence type="ECO:0000313" key="6">
    <source>
        <dbReference type="Proteomes" id="UP000675664"/>
    </source>
</evidence>
<accession>A0A8J7W6C4</accession>
<sequence length="438" mass="47921">MNWKEIYNSRLCTAEEAVKSIQSGNRVAFAHAVAEPTVLVEAMIANAEAYHDVEVCHMVTLGKGLYSKPEYKDHFRFNGWFTSPSTRDSIAQGHGDFTPVFFHEVPNYIRKGIFELDVFMVMVSPPDEHGYCCVGVSSDYTMQGIESAKIVLAEVNDQVPVVFGDTFVHVSKIDKFVETSHPLPELALPKIGEVELAIGKNCAELVEDGATLQLGIGAIPDAVLQSLKDKKDLGIHSEMISDGVVDLYEAGVINNSKKGLHKGKMIVTFLMGSKRLYDFAAKNPAVELRTVDYVNNPCVVAQNTNLVCINSCLAVDFMGQVVSDSIGTKQFSGVGGQVDFVRGAAMSLDGEGIAIIAMPSVANKKDGTMVSKITPYIDHGAAVTTSRQDVDYIVTEYGIAPLKGKTLKDRARNLINIAHPDFREELKAEFEKRFNAKF</sequence>
<evidence type="ECO:0000259" key="3">
    <source>
        <dbReference type="Pfam" id="PF02550"/>
    </source>
</evidence>
<dbReference type="PANTHER" id="PTHR21432:SF20">
    <property type="entry name" value="ACETYL-COA HYDROLASE"/>
    <property type="match status" value="1"/>
</dbReference>
<reference evidence="5" key="2">
    <citation type="submission" date="2021-04" db="EMBL/GenBank/DDBJ databases">
        <authorList>
            <person name="Liu J."/>
        </authorList>
    </citation>
    <scope>NUCLEOTIDE SEQUENCE</scope>
    <source>
        <strain evidence="5">BAD-6</strain>
    </source>
</reference>
<dbReference type="InterPro" id="IPR037171">
    <property type="entry name" value="NagB/RpiA_transferase-like"/>
</dbReference>
<dbReference type="EMBL" id="JAGSND010000021">
    <property type="protein sequence ID" value="MBR0600148.1"/>
    <property type="molecule type" value="Genomic_DNA"/>
</dbReference>
<proteinExistence type="inferred from homology"/>
<evidence type="ECO:0000313" key="5">
    <source>
        <dbReference type="EMBL" id="MBR0600148.1"/>
    </source>
</evidence>
<dbReference type="Proteomes" id="UP000675664">
    <property type="component" value="Unassembled WGS sequence"/>
</dbReference>
<reference evidence="5" key="1">
    <citation type="submission" date="2021-04" db="EMBL/GenBank/DDBJ databases">
        <title>Sinoanaerobacter chloroacetimidivorans sp. nov., an obligate anaerobic bacterium isolated from anaerobic sludge.</title>
        <authorList>
            <person name="Bao Y."/>
        </authorList>
    </citation>
    <scope>NUCLEOTIDE SEQUENCE</scope>
    <source>
        <strain evidence="5">BAD-6</strain>
    </source>
</reference>
<dbReference type="AlphaFoldDB" id="A0A8J7W6C4"/>
<dbReference type="PANTHER" id="PTHR21432">
    <property type="entry name" value="ACETYL-COA HYDROLASE-RELATED"/>
    <property type="match status" value="1"/>
</dbReference>
<keyword evidence="2" id="KW-0808">Transferase</keyword>
<feature type="domain" description="Acetyl-CoA hydrolase/transferase C-terminal" evidence="4">
    <location>
        <begin position="272"/>
        <end position="429"/>
    </location>
</feature>
<dbReference type="SUPFAM" id="SSF100950">
    <property type="entry name" value="NagB/RpiA/CoA transferase-like"/>
    <property type="match status" value="2"/>
</dbReference>
<evidence type="ECO:0000256" key="1">
    <source>
        <dbReference type="ARBA" id="ARBA00009632"/>
    </source>
</evidence>
<dbReference type="GO" id="GO:0006083">
    <property type="term" value="P:acetate metabolic process"/>
    <property type="evidence" value="ECO:0007669"/>
    <property type="project" value="InterPro"/>
</dbReference>
<name>A0A8J7W6C4_9FIRM</name>
<gene>
    <name evidence="5" type="ORF">KCX82_19880</name>
</gene>
<evidence type="ECO:0000259" key="4">
    <source>
        <dbReference type="Pfam" id="PF13336"/>
    </source>
</evidence>